<feature type="binding site" evidence="9">
    <location>
        <position position="174"/>
    </location>
    <ligand>
        <name>2-[(2R,5Z)-2-carboxy-4-methylthiazol-5(2H)-ylidene]ethyl phosphate</name>
        <dbReference type="ChEBI" id="CHEBI:62899"/>
    </ligand>
</feature>
<dbReference type="InterPro" id="IPR013785">
    <property type="entry name" value="Aldolase_TIM"/>
</dbReference>
<evidence type="ECO:0000256" key="10">
    <source>
        <dbReference type="RuleBase" id="RU003826"/>
    </source>
</evidence>
<evidence type="ECO:0000256" key="4">
    <source>
        <dbReference type="ARBA" id="ARBA00022842"/>
    </source>
</evidence>
<proteinExistence type="inferred from homology"/>
<feature type="binding site" evidence="9">
    <location>
        <position position="115"/>
    </location>
    <ligand>
        <name>4-amino-2-methyl-5-(diphosphooxymethyl)pyrimidine</name>
        <dbReference type="ChEBI" id="CHEBI:57841"/>
    </ligand>
</feature>
<evidence type="ECO:0000313" key="13">
    <source>
        <dbReference type="EMBL" id="GAA0366731.1"/>
    </source>
</evidence>
<accession>A0ABN0XKT0</accession>
<dbReference type="PANTHER" id="PTHR20857:SF15">
    <property type="entry name" value="THIAMINE-PHOSPHATE SYNTHASE"/>
    <property type="match status" value="1"/>
</dbReference>
<dbReference type="RefSeq" id="WP_343755979.1">
    <property type="nucleotide sequence ID" value="NZ_BAAACW010000117.1"/>
</dbReference>
<organism evidence="13 14">
    <name type="scientific">Alkalibacterium iburiense</name>
    <dbReference type="NCBI Taxonomy" id="290589"/>
    <lineage>
        <taxon>Bacteria</taxon>
        <taxon>Bacillati</taxon>
        <taxon>Bacillota</taxon>
        <taxon>Bacilli</taxon>
        <taxon>Lactobacillales</taxon>
        <taxon>Carnobacteriaceae</taxon>
        <taxon>Alkalibacterium</taxon>
    </lineage>
</organism>
<evidence type="ECO:0000256" key="1">
    <source>
        <dbReference type="ARBA" id="ARBA00005165"/>
    </source>
</evidence>
<dbReference type="InterPro" id="IPR022998">
    <property type="entry name" value="ThiamineP_synth_TenI"/>
</dbReference>
<dbReference type="EMBL" id="BAAACW010000117">
    <property type="protein sequence ID" value="GAA0366731.1"/>
    <property type="molecule type" value="Genomic_DNA"/>
</dbReference>
<comment type="cofactor">
    <cofactor evidence="9">
        <name>Mg(2+)</name>
        <dbReference type="ChEBI" id="CHEBI:18420"/>
    </cofactor>
    <text evidence="9">Binds 1 Mg(2+) ion per subunit.</text>
</comment>
<evidence type="ECO:0000256" key="6">
    <source>
        <dbReference type="ARBA" id="ARBA00047334"/>
    </source>
</evidence>
<comment type="pathway">
    <text evidence="1 9 11">Cofactor biosynthesis; thiamine diphosphate biosynthesis; thiamine phosphate from 4-amino-2-methyl-5-diphosphomethylpyrimidine and 4-methyl-5-(2-phosphoethyl)-thiazole: step 1/1.</text>
</comment>
<dbReference type="NCBIfam" id="TIGR00693">
    <property type="entry name" value="thiE"/>
    <property type="match status" value="1"/>
</dbReference>
<dbReference type="HAMAP" id="MF_00097">
    <property type="entry name" value="TMP_synthase"/>
    <property type="match status" value="1"/>
</dbReference>
<sequence length="218" mass="23666">MNTSVTDMLEVYFIAGTQDTDDLPVVLEQALEAGITCFQFREKGEGSLEGQPLKLEEMARRCQALCRRFAVPFIINDNIDLAMKLQADGVHVGQDDLSILEVRKKVGPQMIVGLSTNTLEQYEKALTATGVDYVGIGPAFQPRSKKDHEKVMGLDTIKEAMNKGKAIPSVAIGGINETNAASVWETGVDGLAVVSAVSQSENIKESVSHLKKASDFHK</sequence>
<dbReference type="SUPFAM" id="SSF51391">
    <property type="entry name" value="Thiamin phosphate synthase"/>
    <property type="match status" value="1"/>
</dbReference>
<evidence type="ECO:0000256" key="3">
    <source>
        <dbReference type="ARBA" id="ARBA00022723"/>
    </source>
</evidence>
<keyword evidence="5 9" id="KW-0784">Thiamine biosynthesis</keyword>
<comment type="catalytic activity">
    <reaction evidence="6 9 10">
        <text>4-methyl-5-(2-phosphooxyethyl)-thiazole + 4-amino-2-methyl-5-(diphosphooxymethyl)pyrimidine + H(+) = thiamine phosphate + diphosphate</text>
        <dbReference type="Rhea" id="RHEA:22328"/>
        <dbReference type="ChEBI" id="CHEBI:15378"/>
        <dbReference type="ChEBI" id="CHEBI:33019"/>
        <dbReference type="ChEBI" id="CHEBI:37575"/>
        <dbReference type="ChEBI" id="CHEBI:57841"/>
        <dbReference type="ChEBI" id="CHEBI:58296"/>
        <dbReference type="EC" id="2.5.1.3"/>
    </reaction>
</comment>
<feature type="binding site" evidence="9">
    <location>
        <position position="145"/>
    </location>
    <ligand>
        <name>4-amino-2-methyl-5-(diphosphooxymethyl)pyrimidine</name>
        <dbReference type="ChEBI" id="CHEBI:57841"/>
    </ligand>
</feature>
<feature type="domain" description="Thiamine phosphate synthase/TenI" evidence="12">
    <location>
        <begin position="11"/>
        <end position="197"/>
    </location>
</feature>
<comment type="caution">
    <text evidence="9">Lacks conserved residue(s) required for the propagation of feature annotation.</text>
</comment>
<protein>
    <recommendedName>
        <fullName evidence="9">Thiamine-phosphate synthase</fullName>
        <shortName evidence="9">TP synthase</shortName>
        <shortName evidence="9">TPS</shortName>
        <ecNumber evidence="9">2.5.1.3</ecNumber>
    </recommendedName>
    <alternativeName>
        <fullName evidence="9">Thiamine-phosphate pyrophosphorylase</fullName>
        <shortName evidence="9">TMP pyrophosphorylase</shortName>
        <shortName evidence="9">TMP-PPase</shortName>
    </alternativeName>
</protein>
<evidence type="ECO:0000256" key="11">
    <source>
        <dbReference type="RuleBase" id="RU004253"/>
    </source>
</evidence>
<evidence type="ECO:0000256" key="9">
    <source>
        <dbReference type="HAMAP-Rule" id="MF_00097"/>
    </source>
</evidence>
<comment type="caution">
    <text evidence="13">The sequence shown here is derived from an EMBL/GenBank/DDBJ whole genome shotgun (WGS) entry which is preliminary data.</text>
</comment>
<comment type="similarity">
    <text evidence="9 10">Belongs to the thiamine-phosphate synthase family.</text>
</comment>
<gene>
    <name evidence="9 13" type="primary">thiE</name>
    <name evidence="13" type="ORF">GCM10008932_18540</name>
</gene>
<reference evidence="13 14" key="1">
    <citation type="journal article" date="2019" name="Int. J. Syst. Evol. Microbiol.">
        <title>The Global Catalogue of Microorganisms (GCM) 10K type strain sequencing project: providing services to taxonomists for standard genome sequencing and annotation.</title>
        <authorList>
            <consortium name="The Broad Institute Genomics Platform"/>
            <consortium name="The Broad Institute Genome Sequencing Center for Infectious Disease"/>
            <person name="Wu L."/>
            <person name="Ma J."/>
        </authorList>
    </citation>
    <scope>NUCLEOTIDE SEQUENCE [LARGE SCALE GENOMIC DNA]</scope>
    <source>
        <strain evidence="13 14">JCM 12662</strain>
    </source>
</reference>
<dbReference type="PANTHER" id="PTHR20857">
    <property type="entry name" value="THIAMINE-PHOSPHATE PYROPHOSPHORYLASE"/>
    <property type="match status" value="1"/>
</dbReference>
<feature type="binding site" evidence="9">
    <location>
        <begin position="39"/>
        <end position="43"/>
    </location>
    <ligand>
        <name>4-amino-2-methyl-5-(diphosphooxymethyl)pyrimidine</name>
        <dbReference type="ChEBI" id="CHEBI:57841"/>
    </ligand>
</feature>
<keyword evidence="4 9" id="KW-0460">Magnesium</keyword>
<dbReference type="Pfam" id="PF02581">
    <property type="entry name" value="TMP-TENI"/>
    <property type="match status" value="1"/>
</dbReference>
<feature type="binding site" evidence="9">
    <location>
        <position position="76"/>
    </location>
    <ligand>
        <name>4-amino-2-methyl-5-(diphosphooxymethyl)pyrimidine</name>
        <dbReference type="ChEBI" id="CHEBI:57841"/>
    </ligand>
</feature>
<keyword evidence="3 9" id="KW-0479">Metal-binding</keyword>
<name>A0ABN0XKT0_9LACT</name>
<feature type="binding site" evidence="9">
    <location>
        <position position="96"/>
    </location>
    <ligand>
        <name>Mg(2+)</name>
        <dbReference type="ChEBI" id="CHEBI:18420"/>
    </ligand>
</feature>
<evidence type="ECO:0000256" key="5">
    <source>
        <dbReference type="ARBA" id="ARBA00022977"/>
    </source>
</evidence>
<dbReference type="InterPro" id="IPR036206">
    <property type="entry name" value="ThiamineP_synth_sf"/>
</dbReference>
<dbReference type="Proteomes" id="UP001501166">
    <property type="component" value="Unassembled WGS sequence"/>
</dbReference>
<evidence type="ECO:0000256" key="2">
    <source>
        <dbReference type="ARBA" id="ARBA00022679"/>
    </source>
</evidence>
<evidence type="ECO:0000256" key="8">
    <source>
        <dbReference type="ARBA" id="ARBA00047883"/>
    </source>
</evidence>
<comment type="function">
    <text evidence="9">Condenses 4-methyl-5-(beta-hydroxyethyl)thiazole monophosphate (THZ-P) and 2-methyl-4-amino-5-hydroxymethyl pyrimidine pyrophosphate (HMP-PP) to form thiamine monophosphate (TMP).</text>
</comment>
<comment type="catalytic activity">
    <reaction evidence="8 9 10">
        <text>2-[(2R,5Z)-2-carboxy-4-methylthiazol-5(2H)-ylidene]ethyl phosphate + 4-amino-2-methyl-5-(diphosphooxymethyl)pyrimidine + 2 H(+) = thiamine phosphate + CO2 + diphosphate</text>
        <dbReference type="Rhea" id="RHEA:47844"/>
        <dbReference type="ChEBI" id="CHEBI:15378"/>
        <dbReference type="ChEBI" id="CHEBI:16526"/>
        <dbReference type="ChEBI" id="CHEBI:33019"/>
        <dbReference type="ChEBI" id="CHEBI:37575"/>
        <dbReference type="ChEBI" id="CHEBI:57841"/>
        <dbReference type="ChEBI" id="CHEBI:62899"/>
        <dbReference type="EC" id="2.5.1.3"/>
    </reaction>
</comment>
<evidence type="ECO:0000259" key="12">
    <source>
        <dbReference type="Pfam" id="PF02581"/>
    </source>
</evidence>
<keyword evidence="2 9" id="KW-0808">Transferase</keyword>
<evidence type="ECO:0000256" key="7">
    <source>
        <dbReference type="ARBA" id="ARBA00047851"/>
    </source>
</evidence>
<comment type="catalytic activity">
    <reaction evidence="7 9 10">
        <text>2-(2-carboxy-4-methylthiazol-5-yl)ethyl phosphate + 4-amino-2-methyl-5-(diphosphooxymethyl)pyrimidine + 2 H(+) = thiamine phosphate + CO2 + diphosphate</text>
        <dbReference type="Rhea" id="RHEA:47848"/>
        <dbReference type="ChEBI" id="CHEBI:15378"/>
        <dbReference type="ChEBI" id="CHEBI:16526"/>
        <dbReference type="ChEBI" id="CHEBI:33019"/>
        <dbReference type="ChEBI" id="CHEBI:37575"/>
        <dbReference type="ChEBI" id="CHEBI:57841"/>
        <dbReference type="ChEBI" id="CHEBI:62890"/>
        <dbReference type="EC" id="2.5.1.3"/>
    </reaction>
</comment>
<keyword evidence="14" id="KW-1185">Reference proteome</keyword>
<feature type="binding site" evidence="9">
    <location>
        <position position="77"/>
    </location>
    <ligand>
        <name>Mg(2+)</name>
        <dbReference type="ChEBI" id="CHEBI:18420"/>
    </ligand>
</feature>
<dbReference type="InterPro" id="IPR034291">
    <property type="entry name" value="TMP_synthase"/>
</dbReference>
<dbReference type="Gene3D" id="3.20.20.70">
    <property type="entry name" value="Aldolase class I"/>
    <property type="match status" value="1"/>
</dbReference>
<dbReference type="EC" id="2.5.1.3" evidence="9"/>
<feature type="binding site" evidence="9">
    <location>
        <begin position="194"/>
        <end position="195"/>
    </location>
    <ligand>
        <name>2-[(2R,5Z)-2-carboxy-4-methylthiazol-5(2H)-ylidene]ethyl phosphate</name>
        <dbReference type="ChEBI" id="CHEBI:62899"/>
    </ligand>
</feature>
<dbReference type="CDD" id="cd00564">
    <property type="entry name" value="TMP_TenI"/>
    <property type="match status" value="1"/>
</dbReference>
<evidence type="ECO:0000313" key="14">
    <source>
        <dbReference type="Proteomes" id="UP001501166"/>
    </source>
</evidence>